<dbReference type="AlphaFoldDB" id="A0A3D9CTP5"/>
<dbReference type="InterPro" id="IPR018756">
    <property type="entry name" value="DUF2314"/>
</dbReference>
<dbReference type="Proteomes" id="UP000256326">
    <property type="component" value="Unassembled WGS sequence"/>
</dbReference>
<feature type="domain" description="DUF2314" evidence="2">
    <location>
        <begin position="41"/>
        <end position="166"/>
    </location>
</feature>
<dbReference type="PROSITE" id="PS51257">
    <property type="entry name" value="PROKAR_LIPOPROTEIN"/>
    <property type="match status" value="1"/>
</dbReference>
<keyword evidence="1" id="KW-0732">Signal</keyword>
<reference evidence="3 4" key="1">
    <citation type="journal article" date="2006" name="Int. J. Syst. Evol. Microbiol.">
        <title>Chryseobacterium hispanicum sp. nov., isolated from the drinking water distribution system of Sevilla, Spain.</title>
        <authorList>
            <person name="Gallego V."/>
            <person name="Garcia M.T."/>
            <person name="Ventosa A."/>
        </authorList>
    </citation>
    <scope>NUCLEOTIDE SEQUENCE [LARGE SCALE GENOMIC DNA]</scope>
    <source>
        <strain evidence="3 4">KCTC 22104</strain>
    </source>
</reference>
<dbReference type="EMBL" id="QNUG01000029">
    <property type="protein sequence ID" value="REC69146.1"/>
    <property type="molecule type" value="Genomic_DNA"/>
</dbReference>
<gene>
    <name evidence="3" type="ORF">DRF58_12940</name>
</gene>
<dbReference type="Pfam" id="PF10077">
    <property type="entry name" value="DUF2314"/>
    <property type="match status" value="1"/>
</dbReference>
<protein>
    <recommendedName>
        <fullName evidence="2">DUF2314 domain-containing protein</fullName>
    </recommendedName>
</protein>
<proteinExistence type="predicted"/>
<accession>A0A3D9CTP5</accession>
<evidence type="ECO:0000259" key="2">
    <source>
        <dbReference type="Pfam" id="PF10077"/>
    </source>
</evidence>
<organism evidence="3 4">
    <name type="scientific">Epilithonimonas hispanica</name>
    <dbReference type="NCBI Taxonomy" id="358687"/>
    <lineage>
        <taxon>Bacteria</taxon>
        <taxon>Pseudomonadati</taxon>
        <taxon>Bacteroidota</taxon>
        <taxon>Flavobacteriia</taxon>
        <taxon>Flavobacteriales</taxon>
        <taxon>Weeksellaceae</taxon>
        <taxon>Chryseobacterium group</taxon>
        <taxon>Epilithonimonas</taxon>
    </lineage>
</organism>
<dbReference type="OrthoDB" id="884440at2"/>
<feature type="chain" id="PRO_5017556023" description="DUF2314 domain-containing protein" evidence="1">
    <location>
        <begin position="23"/>
        <end position="168"/>
    </location>
</feature>
<name>A0A3D9CTP5_9FLAO</name>
<evidence type="ECO:0000256" key="1">
    <source>
        <dbReference type="SAM" id="SignalP"/>
    </source>
</evidence>
<comment type="caution">
    <text evidence="3">The sequence shown here is derived from an EMBL/GenBank/DDBJ whole genome shotgun (WGS) entry which is preliminary data.</text>
</comment>
<feature type="signal peptide" evidence="1">
    <location>
        <begin position="1"/>
        <end position="22"/>
    </location>
</feature>
<keyword evidence="4" id="KW-1185">Reference proteome</keyword>
<sequence>MIYKKPFILFIFLFLFSCTSKSDEVVKRKGEPDVHILYNDDSEMNNAIEKAKSSIDQFRKAIISQNPNYYNFALKKRFKINDIDGEHIWISDIQYYKNKYYGLVDGIPISTKEVKLGDTIEVALEDISDWLYVYGNKVKGAYTTRVLRTRMTEKEKKEMDSLSGLIFE</sequence>
<evidence type="ECO:0000313" key="4">
    <source>
        <dbReference type="Proteomes" id="UP000256326"/>
    </source>
</evidence>
<evidence type="ECO:0000313" key="3">
    <source>
        <dbReference type="EMBL" id="REC69146.1"/>
    </source>
</evidence>
<dbReference type="RefSeq" id="WP_116036045.1">
    <property type="nucleotide sequence ID" value="NZ_JBHLVV010000099.1"/>
</dbReference>